<accession>A0AAN1VHJ0</accession>
<dbReference type="GO" id="GO:0003700">
    <property type="term" value="F:DNA-binding transcription factor activity"/>
    <property type="evidence" value="ECO:0007669"/>
    <property type="project" value="InterPro"/>
</dbReference>
<dbReference type="AlphaFoldDB" id="A0AAN1VHJ0"/>
<dbReference type="PANTHER" id="PTHR30419:SF8">
    <property type="entry name" value="NITROGEN ASSIMILATION TRANSCRIPTIONAL ACTIVATOR-RELATED"/>
    <property type="match status" value="1"/>
</dbReference>
<dbReference type="GO" id="GO:0003677">
    <property type="term" value="F:DNA binding"/>
    <property type="evidence" value="ECO:0007669"/>
    <property type="project" value="UniProtKB-KW"/>
</dbReference>
<dbReference type="InterPro" id="IPR000847">
    <property type="entry name" value="LysR_HTH_N"/>
</dbReference>
<dbReference type="KEGG" id="bhz:ACR54_02375"/>
<keyword evidence="3" id="KW-0238">DNA-binding</keyword>
<dbReference type="CDD" id="cd08440">
    <property type="entry name" value="PBP2_LTTR_like_4"/>
    <property type="match status" value="1"/>
</dbReference>
<comment type="similarity">
    <text evidence="1">Belongs to the LysR transcriptional regulatory family.</text>
</comment>
<evidence type="ECO:0000256" key="1">
    <source>
        <dbReference type="ARBA" id="ARBA00009437"/>
    </source>
</evidence>
<dbReference type="SUPFAM" id="SSF53850">
    <property type="entry name" value="Periplasmic binding protein-like II"/>
    <property type="match status" value="1"/>
</dbReference>
<dbReference type="InterPro" id="IPR050950">
    <property type="entry name" value="HTH-type_LysR_regulators"/>
</dbReference>
<dbReference type="PROSITE" id="PS50931">
    <property type="entry name" value="HTH_LYSR"/>
    <property type="match status" value="1"/>
</dbReference>
<reference evidence="8" key="1">
    <citation type="submission" date="2017-10" db="EMBL/GenBank/DDBJ databases">
        <title>Whole genome sequencing of various Bordetella species.</title>
        <authorList>
            <person name="Weigand M.R."/>
            <person name="Loparev V."/>
            <person name="Peng Y."/>
            <person name="Bowden K.E."/>
            <person name="Tondella M.L."/>
            <person name="Williams M.M."/>
        </authorList>
    </citation>
    <scope>NUCLEOTIDE SEQUENCE [LARGE SCALE GENOMIC DNA]</scope>
    <source>
        <strain evidence="8">H720</strain>
    </source>
</reference>
<dbReference type="SUPFAM" id="SSF46785">
    <property type="entry name" value="Winged helix' DNA-binding domain"/>
    <property type="match status" value="1"/>
</dbReference>
<dbReference type="PANTHER" id="PTHR30419">
    <property type="entry name" value="HTH-TYPE TRANSCRIPTIONAL REGULATOR YBHD"/>
    <property type="match status" value="1"/>
</dbReference>
<dbReference type="EMBL" id="CP024172">
    <property type="protein sequence ID" value="AZW18730.1"/>
    <property type="molecule type" value="Genomic_DNA"/>
</dbReference>
<proteinExistence type="inferred from homology"/>
<dbReference type="PRINTS" id="PR00039">
    <property type="entry name" value="HTHLYSR"/>
</dbReference>
<feature type="region of interest" description="Disordered" evidence="5">
    <location>
        <begin position="291"/>
        <end position="319"/>
    </location>
</feature>
<evidence type="ECO:0000256" key="2">
    <source>
        <dbReference type="ARBA" id="ARBA00023015"/>
    </source>
</evidence>
<feature type="domain" description="HTH lysR-type" evidence="6">
    <location>
        <begin position="1"/>
        <end position="58"/>
    </location>
</feature>
<dbReference type="Gene3D" id="3.40.190.290">
    <property type="match status" value="1"/>
</dbReference>
<organism evidence="7 8">
    <name type="scientific">Bordetella hinzii</name>
    <dbReference type="NCBI Taxonomy" id="103855"/>
    <lineage>
        <taxon>Bacteria</taxon>
        <taxon>Pseudomonadati</taxon>
        <taxon>Pseudomonadota</taxon>
        <taxon>Betaproteobacteria</taxon>
        <taxon>Burkholderiales</taxon>
        <taxon>Alcaligenaceae</taxon>
        <taxon>Bordetella</taxon>
    </lineage>
</organism>
<dbReference type="Pfam" id="PF00126">
    <property type="entry name" value="HTH_1"/>
    <property type="match status" value="1"/>
</dbReference>
<dbReference type="InterPro" id="IPR036390">
    <property type="entry name" value="WH_DNA-bd_sf"/>
</dbReference>
<evidence type="ECO:0000256" key="5">
    <source>
        <dbReference type="SAM" id="MobiDB-lite"/>
    </source>
</evidence>
<sequence length="319" mass="34455">MNIRQLRVFLALYETGSFTAAAARMHVTQSAASKMVAELESQLGLVLFDRSTRRVAPNDAAREFHAYALEVVATMQTAKRSVEELLALDRGKVSIAASPLMIYGLLARVIADYRAAHPGIHFELHELSTDQTVESVRAGTVDFGLAAVDARLSGVRTEVVLRDSMRVVVDAAHPLAARASVRLKDLAAWNHILLRNFYSVRRSLDGILAEQGVRLDSAIEVGSLTAALGLVRCGAGVLVLPGYASAIAEQWGMHSLSIRGVPDTVHEISIIQRNQTRPSVSTRRFLETLLPRLGKDAPPRGSNPAPGTSRAGGRRKAAP</sequence>
<name>A0AAN1VHJ0_9BORD</name>
<keyword evidence="2" id="KW-0805">Transcription regulation</keyword>
<keyword evidence="4" id="KW-0804">Transcription</keyword>
<evidence type="ECO:0000256" key="3">
    <source>
        <dbReference type="ARBA" id="ARBA00023125"/>
    </source>
</evidence>
<dbReference type="Pfam" id="PF03466">
    <property type="entry name" value="LysR_substrate"/>
    <property type="match status" value="1"/>
</dbReference>
<dbReference type="GO" id="GO:0005829">
    <property type="term" value="C:cytosol"/>
    <property type="evidence" value="ECO:0007669"/>
    <property type="project" value="TreeGrafter"/>
</dbReference>
<gene>
    <name evidence="7" type="ORF">CS347_19175</name>
</gene>
<dbReference type="FunFam" id="1.10.10.10:FF:000001">
    <property type="entry name" value="LysR family transcriptional regulator"/>
    <property type="match status" value="1"/>
</dbReference>
<dbReference type="InterPro" id="IPR005119">
    <property type="entry name" value="LysR_subst-bd"/>
</dbReference>
<evidence type="ECO:0000259" key="6">
    <source>
        <dbReference type="PROSITE" id="PS50931"/>
    </source>
</evidence>
<protein>
    <submittedName>
        <fullName evidence="7">LysR family transcriptional regulator</fullName>
    </submittedName>
</protein>
<dbReference type="Gene3D" id="1.10.10.10">
    <property type="entry name" value="Winged helix-like DNA-binding domain superfamily/Winged helix DNA-binding domain"/>
    <property type="match status" value="1"/>
</dbReference>
<dbReference type="Proteomes" id="UP000282741">
    <property type="component" value="Chromosome"/>
</dbReference>
<evidence type="ECO:0000313" key="7">
    <source>
        <dbReference type="EMBL" id="AZW18730.1"/>
    </source>
</evidence>
<evidence type="ECO:0000256" key="4">
    <source>
        <dbReference type="ARBA" id="ARBA00023163"/>
    </source>
</evidence>
<evidence type="ECO:0000313" key="8">
    <source>
        <dbReference type="Proteomes" id="UP000282741"/>
    </source>
</evidence>
<dbReference type="InterPro" id="IPR036388">
    <property type="entry name" value="WH-like_DNA-bd_sf"/>
</dbReference>